<feature type="region of interest" description="Disordered" evidence="3">
    <location>
        <begin position="133"/>
        <end position="258"/>
    </location>
</feature>
<evidence type="ECO:0000256" key="2">
    <source>
        <dbReference type="ARBA" id="ARBA00023242"/>
    </source>
</evidence>
<dbReference type="Pfam" id="PF10187">
    <property type="entry name" value="FAM192A_Fyv6_N"/>
    <property type="match status" value="1"/>
</dbReference>
<dbReference type="OrthoDB" id="75807at2759"/>
<gene>
    <name evidence="5" type="ORF">ACRE_084120</name>
</gene>
<reference evidence="6" key="1">
    <citation type="journal article" date="2014" name="Genome Announc.">
        <title>Genome sequence and annotation of Acremonium chrysogenum, producer of the beta-lactam antibiotic cephalosporin C.</title>
        <authorList>
            <person name="Terfehr D."/>
            <person name="Dahlmann T.A."/>
            <person name="Specht T."/>
            <person name="Zadra I."/>
            <person name="Kuernsteiner H."/>
            <person name="Kueck U."/>
        </authorList>
    </citation>
    <scope>NUCLEOTIDE SEQUENCE [LARGE SCALE GENOMIC DNA]</scope>
    <source>
        <strain evidence="6">ATCC 11550 / CBS 779.69 / DSM 880 / IAM 14645 / JCM 23072 / IMI 49137</strain>
    </source>
</reference>
<keyword evidence="6" id="KW-1185">Reference proteome</keyword>
<evidence type="ECO:0000313" key="6">
    <source>
        <dbReference type="Proteomes" id="UP000029964"/>
    </source>
</evidence>
<dbReference type="Proteomes" id="UP000029964">
    <property type="component" value="Unassembled WGS sequence"/>
</dbReference>
<comment type="subcellular location">
    <subcellularLocation>
        <location evidence="1">Nucleus</location>
    </subcellularLocation>
</comment>
<keyword evidence="2" id="KW-0539">Nucleus</keyword>
<dbReference type="GO" id="GO:0005634">
    <property type="term" value="C:nucleus"/>
    <property type="evidence" value="ECO:0007669"/>
    <property type="project" value="UniProtKB-SubCell"/>
</dbReference>
<feature type="compositionally biased region" description="Basic and acidic residues" evidence="3">
    <location>
        <begin position="208"/>
        <end position="224"/>
    </location>
</feature>
<feature type="compositionally biased region" description="Low complexity" evidence="3">
    <location>
        <begin position="169"/>
        <end position="178"/>
    </location>
</feature>
<sequence length="258" mass="27980">MQRSACAMSSRFVSGGTISTSLGKGGPEASSSSSSAAAAAEATAAEPSAASSTAPGSTDKGSRSAEWEAAQKNLEAERQRREEQRRKAATGEEKSLYEILQENKAAKQAAFEEQNKIRNQFRALDDDEVDFLDEVREKKRKEEERVRRETEERLKAFRERQKSGDGDEVVGNEGELVESWGVGRKRKRVNKEKGPKGFVKRRVSGAEGGKEGGGDKGDEGDKGDVANTTAEKTKEVSSVLEQKKPGLSLVDYGSDDSD</sequence>
<dbReference type="PANTHER" id="PTHR13495:SF0">
    <property type="entry name" value="PSME3-INTERACTING PROTEIN"/>
    <property type="match status" value="1"/>
</dbReference>
<feature type="compositionally biased region" description="Basic and acidic residues" evidence="3">
    <location>
        <begin position="74"/>
        <end position="95"/>
    </location>
</feature>
<evidence type="ECO:0000256" key="3">
    <source>
        <dbReference type="SAM" id="MobiDB-lite"/>
    </source>
</evidence>
<dbReference type="STRING" id="857340.A0A086SUU2"/>
<dbReference type="EMBL" id="JPKY01000160">
    <property type="protein sequence ID" value="KFH40874.1"/>
    <property type="molecule type" value="Genomic_DNA"/>
</dbReference>
<dbReference type="AlphaFoldDB" id="A0A086SUU2"/>
<name>A0A086SUU2_HAPC1</name>
<evidence type="ECO:0000259" key="4">
    <source>
        <dbReference type="Pfam" id="PF10187"/>
    </source>
</evidence>
<organism evidence="5 6">
    <name type="scientific">Hapsidospora chrysogenum (strain ATCC 11550 / CBS 779.69 / DSM 880 / IAM 14645 / JCM 23072 / IMI 49137)</name>
    <name type="common">Acremonium chrysogenum</name>
    <dbReference type="NCBI Taxonomy" id="857340"/>
    <lineage>
        <taxon>Eukaryota</taxon>
        <taxon>Fungi</taxon>
        <taxon>Dikarya</taxon>
        <taxon>Ascomycota</taxon>
        <taxon>Pezizomycotina</taxon>
        <taxon>Sordariomycetes</taxon>
        <taxon>Hypocreomycetidae</taxon>
        <taxon>Hypocreales</taxon>
        <taxon>Bionectriaceae</taxon>
        <taxon>Hapsidospora</taxon>
    </lineage>
</organism>
<dbReference type="PANTHER" id="PTHR13495">
    <property type="entry name" value="NEFA-INTERACTING NUCLEAR PROTEIN NIP30"/>
    <property type="match status" value="1"/>
</dbReference>
<feature type="compositionally biased region" description="Basic and acidic residues" evidence="3">
    <location>
        <begin position="133"/>
        <end position="165"/>
    </location>
</feature>
<feature type="compositionally biased region" description="Low complexity" evidence="3">
    <location>
        <begin position="27"/>
        <end position="58"/>
    </location>
</feature>
<feature type="domain" description="FAM192A/Fyv6 N-terminal" evidence="4">
    <location>
        <begin position="58"/>
        <end position="158"/>
    </location>
</feature>
<evidence type="ECO:0000313" key="5">
    <source>
        <dbReference type="EMBL" id="KFH40874.1"/>
    </source>
</evidence>
<proteinExistence type="predicted"/>
<dbReference type="HOGENOM" id="CLU_067596_1_0_1"/>
<evidence type="ECO:0000256" key="1">
    <source>
        <dbReference type="ARBA" id="ARBA00004123"/>
    </source>
</evidence>
<protein>
    <recommendedName>
        <fullName evidence="4">FAM192A/Fyv6 N-terminal domain-containing protein</fullName>
    </recommendedName>
</protein>
<accession>A0A086SUU2</accession>
<dbReference type="InterPro" id="IPR039845">
    <property type="entry name" value="FAM192A"/>
</dbReference>
<dbReference type="InterPro" id="IPR019331">
    <property type="entry name" value="FAM192A/Fyv6_N"/>
</dbReference>
<feature type="region of interest" description="Disordered" evidence="3">
    <location>
        <begin position="1"/>
        <end position="95"/>
    </location>
</feature>
<comment type="caution">
    <text evidence="5">The sequence shown here is derived from an EMBL/GenBank/DDBJ whole genome shotgun (WGS) entry which is preliminary data.</text>
</comment>